<dbReference type="InterPro" id="IPR003660">
    <property type="entry name" value="HAMP_dom"/>
</dbReference>
<dbReference type="SUPFAM" id="SSF47384">
    <property type="entry name" value="Homodimeric domain of signal transducing histidine kinase"/>
    <property type="match status" value="1"/>
</dbReference>
<evidence type="ECO:0000256" key="6">
    <source>
        <dbReference type="ARBA" id="ARBA00022553"/>
    </source>
</evidence>
<dbReference type="Pfam" id="PF00672">
    <property type="entry name" value="HAMP"/>
    <property type="match status" value="1"/>
</dbReference>
<keyword evidence="14 15" id="KW-0472">Membrane</keyword>
<comment type="caution">
    <text evidence="18">The sequence shown here is derived from an EMBL/GenBank/DDBJ whole genome shotgun (WGS) entry which is preliminary data.</text>
</comment>
<dbReference type="CDD" id="cd00082">
    <property type="entry name" value="HisKA"/>
    <property type="match status" value="1"/>
</dbReference>
<evidence type="ECO:0000256" key="4">
    <source>
        <dbReference type="ARBA" id="ARBA00022475"/>
    </source>
</evidence>
<proteinExistence type="predicted"/>
<evidence type="ECO:0000313" key="19">
    <source>
        <dbReference type="Proteomes" id="UP000011717"/>
    </source>
</evidence>
<evidence type="ECO:0000256" key="9">
    <source>
        <dbReference type="ARBA" id="ARBA00022741"/>
    </source>
</evidence>
<evidence type="ECO:0000256" key="11">
    <source>
        <dbReference type="ARBA" id="ARBA00022840"/>
    </source>
</evidence>
<name>M2U242_9SPHN</name>
<evidence type="ECO:0000313" key="18">
    <source>
        <dbReference type="EMBL" id="EMD82062.1"/>
    </source>
</evidence>
<dbReference type="Gene3D" id="1.10.287.130">
    <property type="match status" value="1"/>
</dbReference>
<dbReference type="SMART" id="SM00388">
    <property type="entry name" value="HisKA"/>
    <property type="match status" value="1"/>
</dbReference>
<dbReference type="Gene3D" id="3.30.565.10">
    <property type="entry name" value="Histidine kinase-like ATPase, C-terminal domain"/>
    <property type="match status" value="1"/>
</dbReference>
<comment type="subcellular location">
    <subcellularLocation>
        <location evidence="2">Cell inner membrane</location>
        <topology evidence="2">Multi-pass membrane protein</topology>
    </subcellularLocation>
</comment>
<dbReference type="InterPro" id="IPR050980">
    <property type="entry name" value="2C_sensor_his_kinase"/>
</dbReference>
<dbReference type="InterPro" id="IPR005467">
    <property type="entry name" value="His_kinase_dom"/>
</dbReference>
<keyword evidence="10 18" id="KW-0418">Kinase</keyword>
<keyword evidence="7" id="KW-0808">Transferase</keyword>
<keyword evidence="4" id="KW-1003">Cell membrane</keyword>
<evidence type="ECO:0000256" key="3">
    <source>
        <dbReference type="ARBA" id="ARBA00012438"/>
    </source>
</evidence>
<dbReference type="InterPro" id="IPR003661">
    <property type="entry name" value="HisK_dim/P_dom"/>
</dbReference>
<keyword evidence="13" id="KW-0902">Two-component regulatory system</keyword>
<dbReference type="PROSITE" id="PS50109">
    <property type="entry name" value="HIS_KIN"/>
    <property type="match status" value="1"/>
</dbReference>
<organism evidence="18 19">
    <name type="scientific">Pacificimonas flava</name>
    <dbReference type="NCBI Taxonomy" id="1234595"/>
    <lineage>
        <taxon>Bacteria</taxon>
        <taxon>Pseudomonadati</taxon>
        <taxon>Pseudomonadota</taxon>
        <taxon>Alphaproteobacteria</taxon>
        <taxon>Sphingomonadales</taxon>
        <taxon>Sphingosinicellaceae</taxon>
        <taxon>Pacificimonas</taxon>
    </lineage>
</organism>
<evidence type="ECO:0000256" key="2">
    <source>
        <dbReference type="ARBA" id="ARBA00004429"/>
    </source>
</evidence>
<dbReference type="SMART" id="SM00304">
    <property type="entry name" value="HAMP"/>
    <property type="match status" value="1"/>
</dbReference>
<evidence type="ECO:0000259" key="16">
    <source>
        <dbReference type="PROSITE" id="PS50109"/>
    </source>
</evidence>
<keyword evidence="5" id="KW-0997">Cell inner membrane</keyword>
<evidence type="ECO:0000256" key="12">
    <source>
        <dbReference type="ARBA" id="ARBA00022989"/>
    </source>
</evidence>
<evidence type="ECO:0000256" key="1">
    <source>
        <dbReference type="ARBA" id="ARBA00000085"/>
    </source>
</evidence>
<feature type="transmembrane region" description="Helical" evidence="15">
    <location>
        <begin position="138"/>
        <end position="166"/>
    </location>
</feature>
<evidence type="ECO:0000256" key="13">
    <source>
        <dbReference type="ARBA" id="ARBA00023012"/>
    </source>
</evidence>
<dbReference type="PANTHER" id="PTHR44936">
    <property type="entry name" value="SENSOR PROTEIN CREC"/>
    <property type="match status" value="1"/>
</dbReference>
<evidence type="ECO:0000256" key="15">
    <source>
        <dbReference type="SAM" id="Phobius"/>
    </source>
</evidence>
<keyword evidence="8 15" id="KW-0812">Transmembrane</keyword>
<protein>
    <recommendedName>
        <fullName evidence="3">histidine kinase</fullName>
        <ecNumber evidence="3">2.7.13.3</ecNumber>
    </recommendedName>
</protein>
<dbReference type="SMART" id="SM00387">
    <property type="entry name" value="HATPase_c"/>
    <property type="match status" value="1"/>
</dbReference>
<dbReference type="GO" id="GO:0005524">
    <property type="term" value="F:ATP binding"/>
    <property type="evidence" value="ECO:0007669"/>
    <property type="project" value="UniProtKB-KW"/>
</dbReference>
<dbReference type="PRINTS" id="PR00344">
    <property type="entry name" value="BCTRLSENSOR"/>
</dbReference>
<dbReference type="Pfam" id="PF02518">
    <property type="entry name" value="HATPase_c"/>
    <property type="match status" value="1"/>
</dbReference>
<dbReference type="AlphaFoldDB" id="M2U242"/>
<dbReference type="InterPro" id="IPR004358">
    <property type="entry name" value="Sig_transdc_His_kin-like_C"/>
</dbReference>
<keyword evidence="12 15" id="KW-1133">Transmembrane helix</keyword>
<dbReference type="PROSITE" id="PS50885">
    <property type="entry name" value="HAMP"/>
    <property type="match status" value="1"/>
</dbReference>
<accession>M2U242</accession>
<keyword evidence="9" id="KW-0547">Nucleotide-binding</keyword>
<evidence type="ECO:0000256" key="7">
    <source>
        <dbReference type="ARBA" id="ARBA00022679"/>
    </source>
</evidence>
<dbReference type="SUPFAM" id="SSF55874">
    <property type="entry name" value="ATPase domain of HSP90 chaperone/DNA topoisomerase II/histidine kinase"/>
    <property type="match status" value="1"/>
</dbReference>
<reference evidence="18 19" key="1">
    <citation type="journal article" date="2013" name="Genome Announc.">
        <title>Draft Genome Sequence of Strain JLT2015T, Belonging to the Family Sphingomonadaceae of the Alphaproteobacteria.</title>
        <authorList>
            <person name="Tang K."/>
            <person name="Liu K."/>
            <person name="Li S."/>
            <person name="Jiao N."/>
        </authorList>
    </citation>
    <scope>NUCLEOTIDE SEQUENCE [LARGE SCALE GENOMIC DNA]</scope>
    <source>
        <strain evidence="18 19">JLT2015</strain>
    </source>
</reference>
<dbReference type="Proteomes" id="UP000011717">
    <property type="component" value="Unassembled WGS sequence"/>
</dbReference>
<sequence>MLLGAILVQFLAAAYLLGIGERHLQQADLARRIAEQLVVAERVIGAAPPADRARLVSDLSTAHLYFSLEEEKPPLSGTSHPMVTDVRAEIIRWEPALAAYEMQFAVRTARQVGFVRNLEGALHLPGGPWIYFRTQQPLLGWAVIVSTMIWVGLTAAAVLLFAAVMVQTLGAPLRKLASHADQIGTGPPVHFAENGPKELRRVALALNEMQARIAALIDERTTALAAVGHDLRTPLARLRLRLSAVADTNARAAAERDVREMEDMLSALLEFLNGGEEWGERVKTDLASLLQVIVEEAQDLGGNAEYLGPAKLVANVYFDDLRRALVNLVDNAVKYGGAAHVDAWVEDRFLIIRVDDYGPGIDSEILGAVKQPFYRADQARGGDTHGFGLGLSIAEQVARRHDGELVLANRPEGGLSASLKLPRSGSQPSA</sequence>
<dbReference type="GO" id="GO:0005886">
    <property type="term" value="C:plasma membrane"/>
    <property type="evidence" value="ECO:0007669"/>
    <property type="project" value="UniProtKB-SubCell"/>
</dbReference>
<keyword evidence="11" id="KW-0067">ATP-binding</keyword>
<dbReference type="CDD" id="cd06225">
    <property type="entry name" value="HAMP"/>
    <property type="match status" value="1"/>
</dbReference>
<dbReference type="InterPro" id="IPR036890">
    <property type="entry name" value="HATPase_C_sf"/>
</dbReference>
<feature type="domain" description="HAMP" evidence="17">
    <location>
        <begin position="167"/>
        <end position="218"/>
    </location>
</feature>
<dbReference type="EC" id="2.7.13.3" evidence="3"/>
<evidence type="ECO:0000256" key="10">
    <source>
        <dbReference type="ARBA" id="ARBA00022777"/>
    </source>
</evidence>
<keyword evidence="6" id="KW-0597">Phosphoprotein</keyword>
<gene>
    <name evidence="18" type="ORF">C725_2550</name>
</gene>
<keyword evidence="19" id="KW-1185">Reference proteome</keyword>
<dbReference type="InterPro" id="IPR003594">
    <property type="entry name" value="HATPase_dom"/>
</dbReference>
<dbReference type="InterPro" id="IPR036097">
    <property type="entry name" value="HisK_dim/P_sf"/>
</dbReference>
<evidence type="ECO:0000256" key="8">
    <source>
        <dbReference type="ARBA" id="ARBA00022692"/>
    </source>
</evidence>
<evidence type="ECO:0000256" key="14">
    <source>
        <dbReference type="ARBA" id="ARBA00023136"/>
    </source>
</evidence>
<comment type="catalytic activity">
    <reaction evidence="1">
        <text>ATP + protein L-histidine = ADP + protein N-phospho-L-histidine.</text>
        <dbReference type="EC" id="2.7.13.3"/>
    </reaction>
</comment>
<dbReference type="PANTHER" id="PTHR44936:SF5">
    <property type="entry name" value="SENSOR HISTIDINE KINASE ENVZ"/>
    <property type="match status" value="1"/>
</dbReference>
<dbReference type="EMBL" id="AMRV01000010">
    <property type="protein sequence ID" value="EMD82062.1"/>
    <property type="molecule type" value="Genomic_DNA"/>
</dbReference>
<feature type="domain" description="Histidine kinase" evidence="16">
    <location>
        <begin position="226"/>
        <end position="425"/>
    </location>
</feature>
<evidence type="ECO:0000256" key="5">
    <source>
        <dbReference type="ARBA" id="ARBA00022519"/>
    </source>
</evidence>
<evidence type="ECO:0000259" key="17">
    <source>
        <dbReference type="PROSITE" id="PS50885"/>
    </source>
</evidence>
<dbReference type="GO" id="GO:0000155">
    <property type="term" value="F:phosphorelay sensor kinase activity"/>
    <property type="evidence" value="ECO:0007669"/>
    <property type="project" value="InterPro"/>
</dbReference>